<dbReference type="AlphaFoldDB" id="A0A2G5ELB3"/>
<evidence type="ECO:0000313" key="2">
    <source>
        <dbReference type="Proteomes" id="UP000230069"/>
    </source>
</evidence>
<keyword evidence="2" id="KW-1185">Reference proteome</keyword>
<evidence type="ECO:0000313" key="1">
    <source>
        <dbReference type="EMBL" id="PIA56533.1"/>
    </source>
</evidence>
<proteinExistence type="predicted"/>
<protein>
    <submittedName>
        <fullName evidence="1">Uncharacterized protein</fullName>
    </submittedName>
</protein>
<accession>A0A2G5ELB3</accession>
<dbReference type="Proteomes" id="UP000230069">
    <property type="component" value="Unassembled WGS sequence"/>
</dbReference>
<organism evidence="1 2">
    <name type="scientific">Aquilegia coerulea</name>
    <name type="common">Rocky mountain columbine</name>
    <dbReference type="NCBI Taxonomy" id="218851"/>
    <lineage>
        <taxon>Eukaryota</taxon>
        <taxon>Viridiplantae</taxon>
        <taxon>Streptophyta</taxon>
        <taxon>Embryophyta</taxon>
        <taxon>Tracheophyta</taxon>
        <taxon>Spermatophyta</taxon>
        <taxon>Magnoliopsida</taxon>
        <taxon>Ranunculales</taxon>
        <taxon>Ranunculaceae</taxon>
        <taxon>Thalictroideae</taxon>
        <taxon>Aquilegia</taxon>
    </lineage>
</organism>
<sequence>MILGLNMYWLDTFQTRPTFPLNLSIHYSSLENRDRVMLFWTSTLMEQIRFHLDLSRLSIQLPGHTRTFSEMPTLSPNRNDCCCFHIQLFKVHLLFANSNLSNFPNFCQFLQVTLLYIG</sequence>
<name>A0A2G5ELB3_AQUCA</name>
<dbReference type="EMBL" id="KZ305024">
    <property type="protein sequence ID" value="PIA56533.1"/>
    <property type="molecule type" value="Genomic_DNA"/>
</dbReference>
<gene>
    <name evidence="1" type="ORF">AQUCO_00700703v1</name>
</gene>
<reference evidence="1 2" key="1">
    <citation type="submission" date="2017-09" db="EMBL/GenBank/DDBJ databases">
        <title>WGS assembly of Aquilegia coerulea Goldsmith.</title>
        <authorList>
            <person name="Hodges S."/>
            <person name="Kramer E."/>
            <person name="Nordborg M."/>
            <person name="Tomkins J."/>
            <person name="Borevitz J."/>
            <person name="Derieg N."/>
            <person name="Yan J."/>
            <person name="Mihaltcheva S."/>
            <person name="Hayes R.D."/>
            <person name="Rokhsar D."/>
        </authorList>
    </citation>
    <scope>NUCLEOTIDE SEQUENCE [LARGE SCALE GENOMIC DNA]</scope>
    <source>
        <strain evidence="2">cv. Goldsmith</strain>
    </source>
</reference>
<dbReference type="InParanoid" id="A0A2G5ELB3"/>